<proteinExistence type="predicted"/>
<keyword evidence="1" id="KW-0175">Coiled coil</keyword>
<evidence type="ECO:0008006" key="4">
    <source>
        <dbReference type="Google" id="ProtNLM"/>
    </source>
</evidence>
<protein>
    <recommendedName>
        <fullName evidence="4">DUF3164 family protein</fullName>
    </recommendedName>
</protein>
<sequence>MENTAVATELTVEQLEALLSKKRREENELKRSKRQAYEDTREDVLQSLMSGANGLSIALYEFKKKAFDELEALYKIMQEYGDIPAHSKGGFSVTSKDGARRCVYAYRTVSDFDERAQMAEEHLSLFIQSHFKAKDEDAYKWIRTLLEKNANGKLELSRAQLLYKMENDYEDPNWKKGIELLKESYRQIDTRYTMTFQEKNELGEWDEIPLSLTRV</sequence>
<name>A0A1I5MYE0_9BACT</name>
<keyword evidence="3" id="KW-1185">Reference proteome</keyword>
<dbReference type="InterPro" id="IPR021505">
    <property type="entry name" value="Phage_B3_Orf6"/>
</dbReference>
<dbReference type="RefSeq" id="WP_177219283.1">
    <property type="nucleotide sequence ID" value="NZ_FOXH01000001.1"/>
</dbReference>
<dbReference type="Proteomes" id="UP000199306">
    <property type="component" value="Unassembled WGS sequence"/>
</dbReference>
<evidence type="ECO:0000313" key="2">
    <source>
        <dbReference type="EMBL" id="SFP14564.1"/>
    </source>
</evidence>
<reference evidence="2 3" key="1">
    <citation type="submission" date="2016-10" db="EMBL/GenBank/DDBJ databases">
        <authorList>
            <person name="de Groot N.N."/>
        </authorList>
    </citation>
    <scope>NUCLEOTIDE SEQUENCE [LARGE SCALE GENOMIC DNA]</scope>
    <source>
        <strain evidence="3">E92,LMG 26720,CCM 7988</strain>
    </source>
</reference>
<evidence type="ECO:0000256" key="1">
    <source>
        <dbReference type="SAM" id="Coils"/>
    </source>
</evidence>
<organism evidence="2 3">
    <name type="scientific">Pseudarcicella hirudinis</name>
    <dbReference type="NCBI Taxonomy" id="1079859"/>
    <lineage>
        <taxon>Bacteria</taxon>
        <taxon>Pseudomonadati</taxon>
        <taxon>Bacteroidota</taxon>
        <taxon>Cytophagia</taxon>
        <taxon>Cytophagales</taxon>
        <taxon>Flectobacillaceae</taxon>
        <taxon>Pseudarcicella</taxon>
    </lineage>
</organism>
<accession>A0A1I5MYE0</accession>
<gene>
    <name evidence="2" type="ORF">SAMN04515674_101510</name>
</gene>
<dbReference type="Pfam" id="PF11363">
    <property type="entry name" value="DUF3164"/>
    <property type="match status" value="1"/>
</dbReference>
<dbReference type="EMBL" id="FOXH01000001">
    <property type="protein sequence ID" value="SFP14564.1"/>
    <property type="molecule type" value="Genomic_DNA"/>
</dbReference>
<evidence type="ECO:0000313" key="3">
    <source>
        <dbReference type="Proteomes" id="UP000199306"/>
    </source>
</evidence>
<feature type="coiled-coil region" evidence="1">
    <location>
        <begin position="5"/>
        <end position="39"/>
    </location>
</feature>
<dbReference type="AlphaFoldDB" id="A0A1I5MYE0"/>
<dbReference type="STRING" id="1079859.SAMN04515674_101510"/>